<dbReference type="RefSeq" id="WP_344902129.1">
    <property type="nucleotide sequence ID" value="NZ_BAAAYO010000001.1"/>
</dbReference>
<feature type="transmembrane region" description="Helical" evidence="1">
    <location>
        <begin position="209"/>
        <end position="232"/>
    </location>
</feature>
<name>A0ABV5VY48_9BACL</name>
<keyword evidence="1" id="KW-1133">Transmembrane helix</keyword>
<feature type="transmembrane region" description="Helical" evidence="1">
    <location>
        <begin position="148"/>
        <end position="165"/>
    </location>
</feature>
<comment type="caution">
    <text evidence="2">The sequence shown here is derived from an EMBL/GenBank/DDBJ whole genome shotgun (WGS) entry which is preliminary data.</text>
</comment>
<dbReference type="Pfam" id="PF12730">
    <property type="entry name" value="ABC2_membrane_4"/>
    <property type="match status" value="1"/>
</dbReference>
<organism evidence="2 3">
    <name type="scientific">Paenibacillus hodogayensis</name>
    <dbReference type="NCBI Taxonomy" id="279208"/>
    <lineage>
        <taxon>Bacteria</taxon>
        <taxon>Bacillati</taxon>
        <taxon>Bacillota</taxon>
        <taxon>Bacilli</taxon>
        <taxon>Bacillales</taxon>
        <taxon>Paenibacillaceae</taxon>
        <taxon>Paenibacillus</taxon>
    </lineage>
</organism>
<evidence type="ECO:0000256" key="1">
    <source>
        <dbReference type="SAM" id="Phobius"/>
    </source>
</evidence>
<reference evidence="2 3" key="1">
    <citation type="submission" date="2024-09" db="EMBL/GenBank/DDBJ databases">
        <authorList>
            <person name="Sun Q."/>
            <person name="Mori K."/>
        </authorList>
    </citation>
    <scope>NUCLEOTIDE SEQUENCE [LARGE SCALE GENOMIC DNA]</scope>
    <source>
        <strain evidence="2 3">JCM 12520</strain>
    </source>
</reference>
<evidence type="ECO:0000313" key="3">
    <source>
        <dbReference type="Proteomes" id="UP001589619"/>
    </source>
</evidence>
<feature type="transmembrane region" description="Helical" evidence="1">
    <location>
        <begin position="18"/>
        <end position="39"/>
    </location>
</feature>
<feature type="transmembrane region" description="Helical" evidence="1">
    <location>
        <begin position="59"/>
        <end position="82"/>
    </location>
</feature>
<dbReference type="EMBL" id="JBHMAG010000012">
    <property type="protein sequence ID" value="MFB9753178.1"/>
    <property type="molecule type" value="Genomic_DNA"/>
</dbReference>
<feature type="transmembrane region" description="Helical" evidence="1">
    <location>
        <begin position="103"/>
        <end position="128"/>
    </location>
</feature>
<dbReference type="CDD" id="cd21809">
    <property type="entry name" value="ABC-2_lan_permease-like"/>
    <property type="match status" value="1"/>
</dbReference>
<evidence type="ECO:0000313" key="2">
    <source>
        <dbReference type="EMBL" id="MFB9753178.1"/>
    </source>
</evidence>
<keyword evidence="1" id="KW-0812">Transmembrane</keyword>
<protein>
    <submittedName>
        <fullName evidence="2">ABC transporter permease</fullName>
    </submittedName>
</protein>
<sequence>MFARALSADFLKIRGKGIWFLVFLGPVGLTVMQCLQYVLRYDYLMKRHADNLWGGLMGNMGVFVPIALYLGMTLVCSLIAGVEHQTSAWKQLLALPVSRTAVFAAKLVLALLLLAASSLLLSLGTLLLGWALGFDTAPPYGALLKMSFAPYAAALPMLALALWLTMTIRNQGVPVSIGVAAALVSPFVSTLHAWLPLNWPALAALRGPLSWQMAAAGAGLGLLIALLGWLHFNRKDVE</sequence>
<gene>
    <name evidence="2" type="ORF">ACFFNY_16550</name>
</gene>
<accession>A0ABV5VY48</accession>
<keyword evidence="1" id="KW-0472">Membrane</keyword>
<keyword evidence="3" id="KW-1185">Reference proteome</keyword>
<proteinExistence type="predicted"/>
<dbReference type="Proteomes" id="UP001589619">
    <property type="component" value="Unassembled WGS sequence"/>
</dbReference>
<feature type="transmembrane region" description="Helical" evidence="1">
    <location>
        <begin position="177"/>
        <end position="197"/>
    </location>
</feature>